<dbReference type="PANTHER" id="PTHR38033:SF1">
    <property type="entry name" value="DOTU FAMILY TYPE IV_VI SECRETION SYSTEM PROTEIN"/>
    <property type="match status" value="1"/>
</dbReference>
<protein>
    <submittedName>
        <fullName evidence="3">Type VI secretion system protein ImpK</fullName>
    </submittedName>
</protein>
<dbReference type="KEGG" id="dalk:DSCA_11340"/>
<dbReference type="EMBL" id="AP021874">
    <property type="protein sequence ID" value="BBO67204.1"/>
    <property type="molecule type" value="Genomic_DNA"/>
</dbReference>
<reference evidence="3 4" key="1">
    <citation type="submission" date="2019-11" db="EMBL/GenBank/DDBJ databases">
        <title>Comparative genomics of hydrocarbon-degrading Desulfosarcina strains.</title>
        <authorList>
            <person name="Watanabe M."/>
            <person name="Kojima H."/>
            <person name="Fukui M."/>
        </authorList>
    </citation>
    <scope>NUCLEOTIDE SEQUENCE [LARGE SCALE GENOMIC DNA]</scope>
    <source>
        <strain evidence="3 4">PL12</strain>
    </source>
</reference>
<dbReference type="NCBIfam" id="TIGR03349">
    <property type="entry name" value="IV_VI_DotU"/>
    <property type="match status" value="1"/>
</dbReference>
<dbReference type="InterPro" id="IPR038522">
    <property type="entry name" value="T4/T6SS_DotU_sf"/>
</dbReference>
<feature type="domain" description="Type IV / VI secretion system DotU" evidence="2">
    <location>
        <begin position="3"/>
        <end position="212"/>
    </location>
</feature>
<evidence type="ECO:0000313" key="4">
    <source>
        <dbReference type="Proteomes" id="UP000427906"/>
    </source>
</evidence>
<dbReference type="RefSeq" id="WP_155315490.1">
    <property type="nucleotide sequence ID" value="NZ_AP021874.1"/>
</dbReference>
<dbReference type="Proteomes" id="UP000427906">
    <property type="component" value="Chromosome"/>
</dbReference>
<organism evidence="3 4">
    <name type="scientific">Desulfosarcina alkanivorans</name>
    <dbReference type="NCBI Taxonomy" id="571177"/>
    <lineage>
        <taxon>Bacteria</taxon>
        <taxon>Pseudomonadati</taxon>
        <taxon>Thermodesulfobacteriota</taxon>
        <taxon>Desulfobacteria</taxon>
        <taxon>Desulfobacterales</taxon>
        <taxon>Desulfosarcinaceae</taxon>
        <taxon>Desulfosarcina</taxon>
    </lineage>
</organism>
<keyword evidence="1" id="KW-0472">Membrane</keyword>
<sequence>MRLSDCFIELIAYTALVIRPEAAGQASFEQVDADIRRLIAESEANCQKGGFQSADYDLARFAVFAWIDETVLSSGWEGKNRWLGEQLQRRYYNTADAGKLFFERLNAIGPHQLDVREIYYLCLAMGFTGQYCNEGDDFMLEQLKISNLKLLTGSSMGLPDLKQATLFPDAYAPESTQLPAAGPKMKRFSAFTLICAGAPVLLFGVLFLVYRFILGNIGQSLINMGP</sequence>
<proteinExistence type="predicted"/>
<keyword evidence="1" id="KW-0812">Transmembrane</keyword>
<feature type="transmembrane region" description="Helical" evidence="1">
    <location>
        <begin position="190"/>
        <end position="213"/>
    </location>
</feature>
<name>A0A5K7YLL6_9BACT</name>
<evidence type="ECO:0000259" key="2">
    <source>
        <dbReference type="Pfam" id="PF09850"/>
    </source>
</evidence>
<dbReference type="InterPro" id="IPR017732">
    <property type="entry name" value="T4/T6SS_DotU"/>
</dbReference>
<keyword evidence="1" id="KW-1133">Transmembrane helix</keyword>
<dbReference type="Pfam" id="PF09850">
    <property type="entry name" value="DotU"/>
    <property type="match status" value="1"/>
</dbReference>
<dbReference type="Gene3D" id="1.25.40.590">
    <property type="entry name" value="Type IV / VI secretion system, DotU"/>
    <property type="match status" value="1"/>
</dbReference>
<evidence type="ECO:0000313" key="3">
    <source>
        <dbReference type="EMBL" id="BBO67204.1"/>
    </source>
</evidence>
<keyword evidence="4" id="KW-1185">Reference proteome</keyword>
<evidence type="ECO:0000256" key="1">
    <source>
        <dbReference type="SAM" id="Phobius"/>
    </source>
</evidence>
<accession>A0A5K7YLL6</accession>
<dbReference type="AlphaFoldDB" id="A0A5K7YLL6"/>
<dbReference type="OrthoDB" id="345640at2"/>
<dbReference type="PANTHER" id="PTHR38033">
    <property type="entry name" value="MEMBRANE PROTEIN-RELATED"/>
    <property type="match status" value="1"/>
</dbReference>
<gene>
    <name evidence="3" type="primary">tssL</name>
    <name evidence="3" type="ORF">DSCA_11340</name>
</gene>